<dbReference type="PROSITE" id="PS51828">
    <property type="entry name" value="PTX_2"/>
    <property type="match status" value="2"/>
</dbReference>
<comment type="cofactor">
    <cofactor evidence="1">
        <name>Ca(2+)</name>
        <dbReference type="ChEBI" id="CHEBI:29108"/>
    </cofactor>
</comment>
<keyword evidence="13" id="KW-1185">Reference proteome</keyword>
<keyword evidence="4" id="KW-0479">Metal-binding</keyword>
<dbReference type="PANTHER" id="PTHR45869">
    <property type="entry name" value="C-REACTIVE PROTEIN-RELATED"/>
    <property type="match status" value="1"/>
</dbReference>
<comment type="caution">
    <text evidence="9">Lacks conserved residue(s) required for the propagation of feature annotation.</text>
</comment>
<evidence type="ECO:0000256" key="10">
    <source>
        <dbReference type="SAM" id="SignalP"/>
    </source>
</evidence>
<dbReference type="PANTHER" id="PTHR45869:SF7">
    <property type="entry name" value="C-REACTIVE PROTEIN"/>
    <property type="match status" value="1"/>
</dbReference>
<accession>A0AAV6PSW9</accession>
<protein>
    <submittedName>
        <fullName evidence="12">C-reactive P-component-like</fullName>
    </submittedName>
</protein>
<comment type="caution">
    <text evidence="12">The sequence shown here is derived from an EMBL/GenBank/DDBJ whole genome shotgun (WGS) entry which is preliminary data.</text>
</comment>
<evidence type="ECO:0000313" key="13">
    <source>
        <dbReference type="Proteomes" id="UP000693946"/>
    </source>
</evidence>
<dbReference type="AlphaFoldDB" id="A0AAV6PSW9"/>
<name>A0AAV6PSW9_SOLSE</name>
<sequence length="406" mass="46302">MNFLLVLVMLTACAADPQDMSGKMFNFPMQSNRAYVKLITSQREFRALTVCHRSFTDLKRDHSLFSMSTPTHVNDFLIFWDNANKEMEAHVRDKKAEYGGRDYKLNMWHSICTTWDSASGIVQLWFNGQPSIRKFLNLGSTISGTPIIILGQEQDSHGGGFDANQSLVVLVNVQKSSSDLKMNLLLVLVMLTACAADPQDMSGKMFIFPMESKSAYVKLITSQQEFRDVTVCHRSFTDLRRSHGLFSMSTRGHPNDFAIFWDNTNKEMEAHVRDLNVQYEWVDYKPNMWHSICTTWDSASGIVQLWFDGQPFIKRFLDVGSNIVGTPIIILGQEQDSYGGGFDARQSLVGMMMDVHMWNYVLSPCEIQKYVYNLNFTQGDVINWSALEYKIFDKVLVENTVTPCAI</sequence>
<evidence type="ECO:0000313" key="12">
    <source>
        <dbReference type="EMBL" id="KAG7475822.1"/>
    </source>
</evidence>
<dbReference type="Proteomes" id="UP000693946">
    <property type="component" value="Linkage Group LG9"/>
</dbReference>
<evidence type="ECO:0000256" key="4">
    <source>
        <dbReference type="ARBA" id="ARBA00022723"/>
    </source>
</evidence>
<evidence type="ECO:0000259" key="11">
    <source>
        <dbReference type="PROSITE" id="PS51828"/>
    </source>
</evidence>
<keyword evidence="5 10" id="KW-0732">Signal</keyword>
<evidence type="ECO:0000256" key="8">
    <source>
        <dbReference type="ARBA" id="ARBA00038102"/>
    </source>
</evidence>
<keyword evidence="7" id="KW-1015">Disulfide bond</keyword>
<dbReference type="GO" id="GO:0046872">
    <property type="term" value="F:metal ion binding"/>
    <property type="evidence" value="ECO:0007669"/>
    <property type="project" value="UniProtKB-KW"/>
</dbReference>
<evidence type="ECO:0000256" key="6">
    <source>
        <dbReference type="ARBA" id="ARBA00022837"/>
    </source>
</evidence>
<dbReference type="SMART" id="SM00159">
    <property type="entry name" value="PTX"/>
    <property type="match status" value="2"/>
</dbReference>
<organism evidence="12 13">
    <name type="scientific">Solea senegalensis</name>
    <name type="common">Senegalese sole</name>
    <dbReference type="NCBI Taxonomy" id="28829"/>
    <lineage>
        <taxon>Eukaryota</taxon>
        <taxon>Metazoa</taxon>
        <taxon>Chordata</taxon>
        <taxon>Craniata</taxon>
        <taxon>Vertebrata</taxon>
        <taxon>Euteleostomi</taxon>
        <taxon>Actinopterygii</taxon>
        <taxon>Neopterygii</taxon>
        <taxon>Teleostei</taxon>
        <taxon>Neoteleostei</taxon>
        <taxon>Acanthomorphata</taxon>
        <taxon>Carangaria</taxon>
        <taxon>Pleuronectiformes</taxon>
        <taxon>Pleuronectoidei</taxon>
        <taxon>Soleidae</taxon>
        <taxon>Solea</taxon>
    </lineage>
</organism>
<evidence type="ECO:0000256" key="9">
    <source>
        <dbReference type="PROSITE-ProRule" id="PRU01172"/>
    </source>
</evidence>
<feature type="domain" description="Pentraxin (PTX)" evidence="11">
    <location>
        <begin position="202"/>
        <end position="403"/>
    </location>
</feature>
<evidence type="ECO:0000256" key="1">
    <source>
        <dbReference type="ARBA" id="ARBA00001913"/>
    </source>
</evidence>
<feature type="domain" description="Pentraxin (PTX)" evidence="11">
    <location>
        <begin position="21"/>
        <end position="168"/>
    </location>
</feature>
<proteinExistence type="inferred from homology"/>
<dbReference type="GO" id="GO:0005576">
    <property type="term" value="C:extracellular region"/>
    <property type="evidence" value="ECO:0007669"/>
    <property type="project" value="UniProtKB-SubCell"/>
</dbReference>
<comment type="similarity">
    <text evidence="8">Belongs to the pentraxin family.</text>
</comment>
<dbReference type="InterPro" id="IPR001759">
    <property type="entry name" value="PTX_dom"/>
</dbReference>
<dbReference type="InterPro" id="IPR051005">
    <property type="entry name" value="Pentraxin_domain"/>
</dbReference>
<keyword evidence="6" id="KW-0106">Calcium</keyword>
<feature type="chain" id="PRO_5043394947" evidence="10">
    <location>
        <begin position="16"/>
        <end position="406"/>
    </location>
</feature>
<feature type="signal peptide" evidence="10">
    <location>
        <begin position="1"/>
        <end position="15"/>
    </location>
</feature>
<keyword evidence="3" id="KW-0964">Secreted</keyword>
<dbReference type="FunFam" id="2.60.120.200:FF:000070">
    <property type="entry name" value="Serum amyloid P-component"/>
    <property type="match status" value="1"/>
</dbReference>
<evidence type="ECO:0000256" key="2">
    <source>
        <dbReference type="ARBA" id="ARBA00004613"/>
    </source>
</evidence>
<evidence type="ECO:0000256" key="7">
    <source>
        <dbReference type="ARBA" id="ARBA00023157"/>
    </source>
</evidence>
<comment type="subcellular location">
    <subcellularLocation>
        <location evidence="2">Secreted</location>
    </subcellularLocation>
</comment>
<evidence type="ECO:0000256" key="3">
    <source>
        <dbReference type="ARBA" id="ARBA00022525"/>
    </source>
</evidence>
<evidence type="ECO:0000256" key="5">
    <source>
        <dbReference type="ARBA" id="ARBA00022729"/>
    </source>
</evidence>
<reference evidence="12 13" key="1">
    <citation type="journal article" date="2021" name="Sci. Rep.">
        <title>Chromosome anchoring in Senegalese sole (Solea senegalensis) reveals sex-associated markers and genome rearrangements in flatfish.</title>
        <authorList>
            <person name="Guerrero-Cozar I."/>
            <person name="Gomez-Garrido J."/>
            <person name="Berbel C."/>
            <person name="Martinez-Blanch J.F."/>
            <person name="Alioto T."/>
            <person name="Claros M.G."/>
            <person name="Gagnaire P.A."/>
            <person name="Manchado M."/>
        </authorList>
    </citation>
    <scope>NUCLEOTIDE SEQUENCE [LARGE SCALE GENOMIC DNA]</scope>
    <source>
        <strain evidence="12">Sse05_10M</strain>
    </source>
</reference>
<dbReference type="EMBL" id="JAGKHQ010000021">
    <property type="protein sequence ID" value="KAG7475822.1"/>
    <property type="molecule type" value="Genomic_DNA"/>
</dbReference>
<dbReference type="Pfam" id="PF00354">
    <property type="entry name" value="Pentaxin"/>
    <property type="match status" value="2"/>
</dbReference>
<gene>
    <name evidence="12" type="ORF">JOB18_038046</name>
</gene>